<dbReference type="EMBL" id="CP008944">
    <property type="protein sequence ID" value="AIG63413.1"/>
    <property type="molecule type" value="Genomic_DNA"/>
</dbReference>
<evidence type="ECO:0000313" key="2">
    <source>
        <dbReference type="Proteomes" id="UP000028504"/>
    </source>
</evidence>
<gene>
    <name evidence="1" type="ORF">CATYP_00370</name>
</gene>
<reference evidence="1 2" key="1">
    <citation type="submission" date="2014-07" db="EMBL/GenBank/DDBJ databases">
        <title>Complete genome sequence of Corynebacterium atypicum DSM 44849: identifiction of the mycolic acid biosynthesis genes.</title>
        <authorList>
            <person name="Tippelt A."/>
            <person name="Mollmann S."/>
            <person name="Albersmeier A."/>
            <person name="Jaenicke S."/>
            <person name="Ruckert C."/>
            <person name="Tauch A."/>
        </authorList>
    </citation>
    <scope>NUCLEOTIDE SEQUENCE [LARGE SCALE GENOMIC DNA]</scope>
    <source>
        <strain evidence="1 2">R2070</strain>
    </source>
</reference>
<dbReference type="Proteomes" id="UP000028504">
    <property type="component" value="Chromosome"/>
</dbReference>
<evidence type="ECO:0000313" key="1">
    <source>
        <dbReference type="EMBL" id="AIG63413.1"/>
    </source>
</evidence>
<accession>A0ABM5QKY3</accession>
<sequence>MSQDLPYLDLARRFAGFTEVAGVWSVPDPKARIRLDVIMGRDLYGRVLQFPVTVREDASDLDPQVQLTELDSTAIVSMATGDPDAVRAVVSAIVNASSIESAECGLRVQGTGEAADAASIGEVRLREVTRQRAVGAARIGDTERNFVLRLAAQPGLVRPSSTAYQTPRLRLDGSSVELFGEQPRVLADLYWQS</sequence>
<protein>
    <recommendedName>
        <fullName evidence="3">Maltokinase N-terminal cap domain-containing protein</fullName>
    </recommendedName>
</protein>
<dbReference type="RefSeq" id="WP_038603999.1">
    <property type="nucleotide sequence ID" value="NZ_CP008944.1"/>
</dbReference>
<keyword evidence="2" id="KW-1185">Reference proteome</keyword>
<name>A0ABM5QKY3_9CORY</name>
<organism evidence="1 2">
    <name type="scientific">Corynebacterium atypicum</name>
    <dbReference type="NCBI Taxonomy" id="191610"/>
    <lineage>
        <taxon>Bacteria</taxon>
        <taxon>Bacillati</taxon>
        <taxon>Actinomycetota</taxon>
        <taxon>Actinomycetes</taxon>
        <taxon>Mycobacteriales</taxon>
        <taxon>Corynebacteriaceae</taxon>
        <taxon>Corynebacterium</taxon>
    </lineage>
</organism>
<proteinExistence type="predicted"/>
<evidence type="ECO:0008006" key="3">
    <source>
        <dbReference type="Google" id="ProtNLM"/>
    </source>
</evidence>